<feature type="site" description="Stabilizes the basic form of H active site to accept a proton" evidence="7">
    <location>
        <position position="86"/>
    </location>
</feature>
<feature type="binding site" evidence="7">
    <location>
        <position position="61"/>
    </location>
    <ligand>
        <name>tRNA</name>
        <dbReference type="ChEBI" id="CHEBI:17843"/>
    </ligand>
</feature>
<dbReference type="STRING" id="1660064.CIGN_0412"/>
<dbReference type="PANTHER" id="PTHR17224:SF1">
    <property type="entry name" value="PEPTIDYL-TRNA HYDROLASE"/>
    <property type="match status" value="1"/>
</dbReference>
<dbReference type="GO" id="GO:0000049">
    <property type="term" value="F:tRNA binding"/>
    <property type="evidence" value="ECO:0007669"/>
    <property type="project" value="UniProtKB-UniRule"/>
</dbReference>
<feature type="binding site" evidence="7">
    <location>
        <position position="63"/>
    </location>
    <ligand>
        <name>tRNA</name>
        <dbReference type="ChEBI" id="CHEBI:17843"/>
    </ligand>
</feature>
<dbReference type="PANTHER" id="PTHR17224">
    <property type="entry name" value="PEPTIDYL-TRNA HYDROLASE"/>
    <property type="match status" value="1"/>
</dbReference>
<comment type="subcellular location">
    <subcellularLocation>
        <location evidence="7">Cytoplasm</location>
    </subcellularLocation>
</comment>
<evidence type="ECO:0000313" key="11">
    <source>
        <dbReference type="Proteomes" id="UP000194309"/>
    </source>
</evidence>
<feature type="binding site" evidence="7">
    <location>
        <position position="107"/>
    </location>
    <ligand>
        <name>tRNA</name>
        <dbReference type="ChEBI" id="CHEBI:17843"/>
    </ligand>
</feature>
<dbReference type="HAMAP" id="MF_00083">
    <property type="entry name" value="Pept_tRNA_hydro_bact"/>
    <property type="match status" value="1"/>
</dbReference>
<comment type="function">
    <text evidence="7">Catalyzes the release of premature peptidyl moieties from peptidyl-tRNA molecules trapped in stalled 50S ribosomal subunits, and thus maintains levels of free tRNAs and 50S ribosomes.</text>
</comment>
<dbReference type="GO" id="GO:0004045">
    <property type="term" value="F:peptidyl-tRNA hydrolase activity"/>
    <property type="evidence" value="ECO:0007669"/>
    <property type="project" value="UniProtKB-UniRule"/>
</dbReference>
<keyword evidence="11" id="KW-1185">Reference proteome</keyword>
<dbReference type="KEGG" id="cdev:CIGN_0412"/>
<organism evidence="10 11">
    <name type="scientific">Campylobacter devanensis</name>
    <dbReference type="NCBI Taxonomy" id="3161138"/>
    <lineage>
        <taxon>Bacteria</taxon>
        <taxon>Pseudomonadati</taxon>
        <taxon>Campylobacterota</taxon>
        <taxon>Epsilonproteobacteria</taxon>
        <taxon>Campylobacterales</taxon>
        <taxon>Campylobacteraceae</taxon>
        <taxon>Campylobacter</taxon>
    </lineage>
</organism>
<evidence type="ECO:0000256" key="4">
    <source>
        <dbReference type="ARBA" id="ARBA00022884"/>
    </source>
</evidence>
<dbReference type="OrthoDB" id="9800507at2"/>
<evidence type="ECO:0000256" key="5">
    <source>
        <dbReference type="ARBA" id="ARBA00038063"/>
    </source>
</evidence>
<dbReference type="EC" id="3.1.1.29" evidence="1 7"/>
<dbReference type="Gene3D" id="3.40.50.1470">
    <property type="entry name" value="Peptidyl-tRNA hydrolase"/>
    <property type="match status" value="1"/>
</dbReference>
<dbReference type="InterPro" id="IPR001328">
    <property type="entry name" value="Pept_tRNA_hydro"/>
</dbReference>
<evidence type="ECO:0000256" key="3">
    <source>
        <dbReference type="ARBA" id="ARBA00022801"/>
    </source>
</evidence>
<dbReference type="CDD" id="cd00462">
    <property type="entry name" value="PTH"/>
    <property type="match status" value="1"/>
</dbReference>
<evidence type="ECO:0000313" key="10">
    <source>
        <dbReference type="EMBL" id="ARQ98711.1"/>
    </source>
</evidence>
<dbReference type="AlphaFoldDB" id="A0A1X9SR57"/>
<dbReference type="PROSITE" id="PS01195">
    <property type="entry name" value="PEPT_TRNA_HYDROL_1"/>
    <property type="match status" value="1"/>
</dbReference>
<reference evidence="10 11" key="1">
    <citation type="journal article" date="2017" name="Genome Biol. Evol.">
        <title>Comparative Genomic Analysis Identifies a Campylobacter Clade Deficient in Selenium Metabolism.</title>
        <authorList>
            <person name="Miller W.G."/>
            <person name="Yee E."/>
            <person name="Lopes B.S."/>
            <person name="Chapman M.H."/>
            <person name="Huynh S."/>
            <person name="Bono J.L."/>
            <person name="Parker C.T."/>
            <person name="Strachan N.J.C."/>
            <person name="Forbes K.J."/>
        </authorList>
    </citation>
    <scope>NUCLEOTIDE SEQUENCE [LARGE SCALE GENOMIC DNA]</scope>
    <source>
        <strain evidence="10 11">NCTC 13003</strain>
    </source>
</reference>
<accession>A0A1X9SR57</accession>
<protein>
    <recommendedName>
        <fullName evidence="6 7">Peptidyl-tRNA hydrolase</fullName>
        <shortName evidence="7">Pth</shortName>
        <ecNumber evidence="1 7">3.1.1.29</ecNumber>
    </recommendedName>
</protein>
<gene>
    <name evidence="7 10" type="primary">pth</name>
    <name evidence="10" type="ORF">CIGN_0412</name>
</gene>
<dbReference type="GO" id="GO:0006515">
    <property type="term" value="P:protein quality control for misfolded or incompletely synthesized proteins"/>
    <property type="evidence" value="ECO:0007669"/>
    <property type="project" value="UniProtKB-UniRule"/>
</dbReference>
<dbReference type="GO" id="GO:0005737">
    <property type="term" value="C:cytoplasm"/>
    <property type="evidence" value="ECO:0007669"/>
    <property type="project" value="UniProtKB-SubCell"/>
</dbReference>
<keyword evidence="4 7" id="KW-0694">RNA-binding</keyword>
<dbReference type="FunFam" id="3.40.50.1470:FF:000001">
    <property type="entry name" value="Peptidyl-tRNA hydrolase"/>
    <property type="match status" value="1"/>
</dbReference>
<evidence type="ECO:0000256" key="1">
    <source>
        <dbReference type="ARBA" id="ARBA00013260"/>
    </source>
</evidence>
<evidence type="ECO:0000256" key="7">
    <source>
        <dbReference type="HAMAP-Rule" id="MF_00083"/>
    </source>
</evidence>
<feature type="active site" description="Proton acceptor" evidence="7">
    <location>
        <position position="19"/>
    </location>
</feature>
<feature type="binding site" evidence="7">
    <location>
        <position position="14"/>
    </location>
    <ligand>
        <name>tRNA</name>
        <dbReference type="ChEBI" id="CHEBI:17843"/>
    </ligand>
</feature>
<keyword evidence="3 7" id="KW-0378">Hydrolase</keyword>
<proteinExistence type="inferred from homology"/>
<keyword evidence="2 7" id="KW-0820">tRNA-binding</keyword>
<evidence type="ECO:0000256" key="2">
    <source>
        <dbReference type="ARBA" id="ARBA00022555"/>
    </source>
</evidence>
<comment type="subunit">
    <text evidence="7">Monomer.</text>
</comment>
<sequence length="181" mass="19603">MTLIAGLGNIGKEYENTRHNVGFMLIDLILKDGGYSDVSSAKFQGELYKNGSLLLLKPSTYMNSSGKSLKAVNDFYKPNHIIVIHDDLDIAFGAMRFKNGGSSGGHNGIKSIDSLIGNNYDRVRIGIGRSDRSVIDYVLGEFDNSEMTQLNKILSHAKEAVLALANSGDIAAISSKFTLKA</sequence>
<dbReference type="GO" id="GO:0072344">
    <property type="term" value="P:rescue of stalled ribosome"/>
    <property type="evidence" value="ECO:0007669"/>
    <property type="project" value="UniProtKB-UniRule"/>
</dbReference>
<dbReference type="PROSITE" id="PS01196">
    <property type="entry name" value="PEPT_TRNA_HYDROL_2"/>
    <property type="match status" value="1"/>
</dbReference>
<keyword evidence="7" id="KW-0963">Cytoplasm</keyword>
<evidence type="ECO:0000256" key="8">
    <source>
        <dbReference type="RuleBase" id="RU000673"/>
    </source>
</evidence>
<dbReference type="InterPro" id="IPR036416">
    <property type="entry name" value="Pept_tRNA_hydro_sf"/>
</dbReference>
<dbReference type="SUPFAM" id="SSF53178">
    <property type="entry name" value="Peptidyl-tRNA hydrolase-like"/>
    <property type="match status" value="1"/>
</dbReference>
<comment type="function">
    <text evidence="7">Hydrolyzes ribosome-free peptidyl-tRNAs (with 1 or more amino acids incorporated), which drop off the ribosome during protein synthesis, or as a result of ribosome stalling.</text>
</comment>
<dbReference type="NCBIfam" id="TIGR00447">
    <property type="entry name" value="pth"/>
    <property type="match status" value="1"/>
</dbReference>
<dbReference type="EMBL" id="CP018788">
    <property type="protein sequence ID" value="ARQ98711.1"/>
    <property type="molecule type" value="Genomic_DNA"/>
</dbReference>
<dbReference type="Proteomes" id="UP000194309">
    <property type="component" value="Chromosome"/>
</dbReference>
<comment type="similarity">
    <text evidence="5 7 9">Belongs to the PTH family.</text>
</comment>
<accession>A0A381D7M1</accession>
<evidence type="ECO:0000256" key="9">
    <source>
        <dbReference type="RuleBase" id="RU004320"/>
    </source>
</evidence>
<feature type="site" description="Discriminates between blocked and unblocked aminoacyl-tRNA" evidence="7">
    <location>
        <position position="9"/>
    </location>
</feature>
<name>A0A1X9SR57_9BACT</name>
<comment type="catalytic activity">
    <reaction evidence="7 8">
        <text>an N-acyl-L-alpha-aminoacyl-tRNA + H2O = an N-acyl-L-amino acid + a tRNA + H(+)</text>
        <dbReference type="Rhea" id="RHEA:54448"/>
        <dbReference type="Rhea" id="RHEA-COMP:10123"/>
        <dbReference type="Rhea" id="RHEA-COMP:13883"/>
        <dbReference type="ChEBI" id="CHEBI:15377"/>
        <dbReference type="ChEBI" id="CHEBI:15378"/>
        <dbReference type="ChEBI" id="CHEBI:59874"/>
        <dbReference type="ChEBI" id="CHEBI:78442"/>
        <dbReference type="ChEBI" id="CHEBI:138191"/>
        <dbReference type="EC" id="3.1.1.29"/>
    </reaction>
</comment>
<dbReference type="InterPro" id="IPR018171">
    <property type="entry name" value="Pept_tRNA_hydro_CS"/>
</dbReference>
<evidence type="ECO:0000256" key="6">
    <source>
        <dbReference type="ARBA" id="ARBA00050038"/>
    </source>
</evidence>
<dbReference type="Pfam" id="PF01195">
    <property type="entry name" value="Pept_tRNA_hydro"/>
    <property type="match status" value="1"/>
</dbReference>